<dbReference type="PANTHER" id="PTHR43861">
    <property type="entry name" value="TRANS-ACONITATE 2-METHYLTRANSFERASE-RELATED"/>
    <property type="match status" value="1"/>
</dbReference>
<dbReference type="Proteomes" id="UP001201217">
    <property type="component" value="Unassembled WGS sequence"/>
</dbReference>
<dbReference type="SUPFAM" id="SSF53335">
    <property type="entry name" value="S-adenosyl-L-methionine-dependent methyltransferases"/>
    <property type="match status" value="1"/>
</dbReference>
<reference evidence="2 3" key="1">
    <citation type="submission" date="2022-01" db="EMBL/GenBank/DDBJ databases">
        <title>Maritalea mediterranea sp. nov., isolated from marine plastic residues from the Malva-rosa beach (Valencia, Spain).</title>
        <authorList>
            <person name="Vidal-Verdu A."/>
            <person name="Molina-Menor E."/>
            <person name="Pascual J."/>
            <person name="Pereto J."/>
            <person name="Porcar M."/>
        </authorList>
    </citation>
    <scope>NUCLEOTIDE SEQUENCE [LARGE SCALE GENOMIC DNA]</scope>
    <source>
        <strain evidence="2 3">P4.10X</strain>
    </source>
</reference>
<sequence>MSEQNIQFWDKRAASYDRAMSDHDQIYRDRMARLRAALSPQDQVMDFGCASGEIALDLAPHVKTIEGIDVSSKMIELAQTKASERQFNNVSFLATDLFDPRLEPESYDAIIALNVLHLVRDHIAVLPRLKELLKPGGKLLVETPCLGEACWWQKGLIRAAGAIGLAPYVHIYQAQDPQKELAQCGFTILGSTYAPTHDHRATVTAQKNEQEIK</sequence>
<dbReference type="Gene3D" id="3.40.50.150">
    <property type="entry name" value="Vaccinia Virus protein VP39"/>
    <property type="match status" value="1"/>
</dbReference>
<evidence type="ECO:0000313" key="2">
    <source>
        <dbReference type="EMBL" id="MCF4099658.1"/>
    </source>
</evidence>
<keyword evidence="3" id="KW-1185">Reference proteome</keyword>
<keyword evidence="2" id="KW-0489">Methyltransferase</keyword>
<evidence type="ECO:0000259" key="1">
    <source>
        <dbReference type="Pfam" id="PF13847"/>
    </source>
</evidence>
<dbReference type="GO" id="GO:0008168">
    <property type="term" value="F:methyltransferase activity"/>
    <property type="evidence" value="ECO:0007669"/>
    <property type="project" value="UniProtKB-KW"/>
</dbReference>
<gene>
    <name evidence="2" type="ORF">L1I42_14275</name>
</gene>
<proteinExistence type="predicted"/>
<feature type="domain" description="Methyltransferase" evidence="1">
    <location>
        <begin position="40"/>
        <end position="145"/>
    </location>
</feature>
<dbReference type="GO" id="GO:0032259">
    <property type="term" value="P:methylation"/>
    <property type="evidence" value="ECO:0007669"/>
    <property type="project" value="UniProtKB-KW"/>
</dbReference>
<dbReference type="EMBL" id="JAKGTI010000003">
    <property type="protein sequence ID" value="MCF4099658.1"/>
    <property type="molecule type" value="Genomic_DNA"/>
</dbReference>
<name>A0ABS9EA69_9HYPH</name>
<comment type="caution">
    <text evidence="2">The sequence shown here is derived from an EMBL/GenBank/DDBJ whole genome shotgun (WGS) entry which is preliminary data.</text>
</comment>
<dbReference type="RefSeq" id="WP_236115341.1">
    <property type="nucleotide sequence ID" value="NZ_JAKGTI010000003.1"/>
</dbReference>
<organism evidence="2 3">
    <name type="scientific">Maritalea mediterranea</name>
    <dbReference type="NCBI Taxonomy" id="2909667"/>
    <lineage>
        <taxon>Bacteria</taxon>
        <taxon>Pseudomonadati</taxon>
        <taxon>Pseudomonadota</taxon>
        <taxon>Alphaproteobacteria</taxon>
        <taxon>Hyphomicrobiales</taxon>
        <taxon>Devosiaceae</taxon>
        <taxon>Maritalea</taxon>
    </lineage>
</organism>
<dbReference type="InterPro" id="IPR025714">
    <property type="entry name" value="Methyltranfer_dom"/>
</dbReference>
<dbReference type="CDD" id="cd02440">
    <property type="entry name" value="AdoMet_MTases"/>
    <property type="match status" value="1"/>
</dbReference>
<protein>
    <submittedName>
        <fullName evidence="2">Class I SAM-dependent methyltransferase</fullName>
    </submittedName>
</protein>
<keyword evidence="2" id="KW-0808">Transferase</keyword>
<evidence type="ECO:0000313" key="3">
    <source>
        <dbReference type="Proteomes" id="UP001201217"/>
    </source>
</evidence>
<accession>A0ABS9EA69</accession>
<dbReference type="InterPro" id="IPR029063">
    <property type="entry name" value="SAM-dependent_MTases_sf"/>
</dbReference>
<dbReference type="Pfam" id="PF13847">
    <property type="entry name" value="Methyltransf_31"/>
    <property type="match status" value="1"/>
</dbReference>